<dbReference type="AlphaFoldDB" id="A0A1D2AF31"/>
<gene>
    <name evidence="2" type="ORF">g.13621</name>
</gene>
<feature type="region of interest" description="Disordered" evidence="1">
    <location>
        <begin position="118"/>
        <end position="160"/>
    </location>
</feature>
<protein>
    <submittedName>
        <fullName evidence="2">Uncharacterized protein</fullName>
    </submittedName>
</protein>
<reference evidence="2" key="1">
    <citation type="submission" date="2015-08" db="EMBL/GenBank/DDBJ databases">
        <authorList>
            <person name="Babu N.S."/>
            <person name="Beckwith C.J."/>
            <person name="Beseler K.G."/>
            <person name="Brison A."/>
            <person name="Carone J.V."/>
            <person name="Caskin T.P."/>
            <person name="Diamond M."/>
            <person name="Durham M.E."/>
            <person name="Foxe J.M."/>
            <person name="Go M."/>
            <person name="Henderson B.A."/>
            <person name="Jones I.B."/>
            <person name="McGettigan J.A."/>
            <person name="Micheletti S.J."/>
            <person name="Nasrallah M.E."/>
            <person name="Ortiz D."/>
            <person name="Piller C.R."/>
            <person name="Privatt S.R."/>
            <person name="Schneider S.L."/>
            <person name="Sharp S."/>
            <person name="Smith T.C."/>
            <person name="Stanton J.D."/>
            <person name="Ullery H.E."/>
            <person name="Wilson R.J."/>
            <person name="Serrano M.G."/>
            <person name="Buck G."/>
            <person name="Lee V."/>
            <person name="Wang Y."/>
            <person name="Carvalho R."/>
            <person name="Voegtly L."/>
            <person name="Shi R."/>
            <person name="Duckworth R."/>
            <person name="Johnson A."/>
            <person name="Loviza R."/>
            <person name="Walstead R."/>
            <person name="Shah Z."/>
            <person name="Kiflezghi M."/>
            <person name="Wade K."/>
            <person name="Ball S.L."/>
            <person name="Bradley K.W."/>
            <person name="Asai D.J."/>
            <person name="Bowman C.A."/>
            <person name="Russell D.A."/>
            <person name="Pope W.H."/>
            <person name="Jacobs-Sera D."/>
            <person name="Hendrix R.W."/>
            <person name="Hatfull G.F."/>
        </authorList>
    </citation>
    <scope>NUCLEOTIDE SEQUENCE</scope>
</reference>
<name>A0A1D2AF31_AUXPR</name>
<feature type="compositionally biased region" description="Pro residues" evidence="1">
    <location>
        <begin position="124"/>
        <end position="136"/>
    </location>
</feature>
<accession>A0A1D2AF31</accession>
<sequence length="189" mass="19979">MLAPSQACRLTRFNVRLWGPLHGARHPPPRLHCEHGDARPTVWPGLEPWRQSGVNELRGWGRKGPQSVPITPGTPAPECRWRCLADAAVAVLQTPDPAQKAALTHAAWHAVSNGSLPVGGEPAAAPPPFPARPPRPQVGMGRGSSAAPSTVGGVTPPSAPTWYLHQGPQLDPVALLDILPSVQAYPSHA</sequence>
<proteinExistence type="predicted"/>
<evidence type="ECO:0000256" key="1">
    <source>
        <dbReference type="SAM" id="MobiDB-lite"/>
    </source>
</evidence>
<organism evidence="2">
    <name type="scientific">Auxenochlorella protothecoides</name>
    <name type="common">Green microalga</name>
    <name type="synonym">Chlorella protothecoides</name>
    <dbReference type="NCBI Taxonomy" id="3075"/>
    <lineage>
        <taxon>Eukaryota</taxon>
        <taxon>Viridiplantae</taxon>
        <taxon>Chlorophyta</taxon>
        <taxon>core chlorophytes</taxon>
        <taxon>Trebouxiophyceae</taxon>
        <taxon>Chlorellales</taxon>
        <taxon>Chlorellaceae</taxon>
        <taxon>Auxenochlorella</taxon>
    </lineage>
</organism>
<dbReference type="EMBL" id="GDKF01000815">
    <property type="protein sequence ID" value="JAT77807.1"/>
    <property type="molecule type" value="Transcribed_RNA"/>
</dbReference>
<evidence type="ECO:0000313" key="2">
    <source>
        <dbReference type="EMBL" id="JAT77807.1"/>
    </source>
</evidence>